<gene>
    <name evidence="1" type="ORF">LCGC14_1833440</name>
</gene>
<sequence length="44" mass="5115">MKNYTDVTWYTNNWNGNPGGLAYDWNNDLHSDAISVGYWTDCIE</sequence>
<proteinExistence type="predicted"/>
<dbReference type="EMBL" id="LAZR01018142">
    <property type="protein sequence ID" value="KKL97540.1"/>
    <property type="molecule type" value="Genomic_DNA"/>
</dbReference>
<evidence type="ECO:0000313" key="1">
    <source>
        <dbReference type="EMBL" id="KKL97540.1"/>
    </source>
</evidence>
<feature type="non-terminal residue" evidence="1">
    <location>
        <position position="44"/>
    </location>
</feature>
<name>A0A0F9IUW6_9ZZZZ</name>
<comment type="caution">
    <text evidence="1">The sequence shown here is derived from an EMBL/GenBank/DDBJ whole genome shotgun (WGS) entry which is preliminary data.</text>
</comment>
<organism evidence="1">
    <name type="scientific">marine sediment metagenome</name>
    <dbReference type="NCBI Taxonomy" id="412755"/>
    <lineage>
        <taxon>unclassified sequences</taxon>
        <taxon>metagenomes</taxon>
        <taxon>ecological metagenomes</taxon>
    </lineage>
</organism>
<protein>
    <submittedName>
        <fullName evidence="1">Uncharacterized protein</fullName>
    </submittedName>
</protein>
<reference evidence="1" key="1">
    <citation type="journal article" date="2015" name="Nature">
        <title>Complex archaea that bridge the gap between prokaryotes and eukaryotes.</title>
        <authorList>
            <person name="Spang A."/>
            <person name="Saw J.H."/>
            <person name="Jorgensen S.L."/>
            <person name="Zaremba-Niedzwiedzka K."/>
            <person name="Martijn J."/>
            <person name="Lind A.E."/>
            <person name="van Eijk R."/>
            <person name="Schleper C."/>
            <person name="Guy L."/>
            <person name="Ettema T.J."/>
        </authorList>
    </citation>
    <scope>NUCLEOTIDE SEQUENCE</scope>
</reference>
<dbReference type="AlphaFoldDB" id="A0A0F9IUW6"/>
<accession>A0A0F9IUW6</accession>